<evidence type="ECO:0000313" key="3">
    <source>
        <dbReference type="EMBL" id="THX28616.1"/>
    </source>
</evidence>
<dbReference type="EMBL" id="QZAT01000050">
    <property type="protein sequence ID" value="THX28616.1"/>
    <property type="molecule type" value="Genomic_DNA"/>
</dbReference>
<dbReference type="Gene3D" id="3.40.50.300">
    <property type="entry name" value="P-loop containing nucleotide triphosphate hydrolases"/>
    <property type="match status" value="1"/>
</dbReference>
<name>A0AB74JVZ9_AURPU</name>
<dbReference type="EMBL" id="QZAM01000176">
    <property type="protein sequence ID" value="THW38946.1"/>
    <property type="molecule type" value="Genomic_DNA"/>
</dbReference>
<evidence type="ECO:0000259" key="1">
    <source>
        <dbReference type="Pfam" id="PF13087"/>
    </source>
</evidence>
<gene>
    <name evidence="3" type="ORF">D6D12_04712</name>
    <name evidence="2" type="ORF">D6D21_07543</name>
</gene>
<evidence type="ECO:0000313" key="2">
    <source>
        <dbReference type="EMBL" id="THW38946.1"/>
    </source>
</evidence>
<dbReference type="InterPro" id="IPR027417">
    <property type="entry name" value="P-loop_NTPase"/>
</dbReference>
<dbReference type="Pfam" id="PF13087">
    <property type="entry name" value="AAA_12"/>
    <property type="match status" value="1"/>
</dbReference>
<accession>A0AB74JVZ9</accession>
<evidence type="ECO:0000313" key="4">
    <source>
        <dbReference type="Proteomes" id="UP000309076"/>
    </source>
</evidence>
<proteinExistence type="predicted"/>
<organism evidence="3 5">
    <name type="scientific">Aureobasidium pullulans</name>
    <name type="common">Black yeast</name>
    <name type="synonym">Pullularia pullulans</name>
    <dbReference type="NCBI Taxonomy" id="5580"/>
    <lineage>
        <taxon>Eukaryota</taxon>
        <taxon>Fungi</taxon>
        <taxon>Dikarya</taxon>
        <taxon>Ascomycota</taxon>
        <taxon>Pezizomycotina</taxon>
        <taxon>Dothideomycetes</taxon>
        <taxon>Dothideomycetidae</taxon>
        <taxon>Dothideales</taxon>
        <taxon>Saccotheciaceae</taxon>
        <taxon>Aureobasidium</taxon>
    </lineage>
</organism>
<feature type="domain" description="DNA2/NAM7 helicase-like C-terminal" evidence="1">
    <location>
        <begin position="1"/>
        <end position="178"/>
    </location>
</feature>
<reference evidence="4 5" key="1">
    <citation type="submission" date="2018-10" db="EMBL/GenBank/DDBJ databases">
        <title>Fifty Aureobasidium pullulans genomes reveal a recombining polyextremotolerant generalist.</title>
        <authorList>
            <person name="Gostincar C."/>
            <person name="Turk M."/>
            <person name="Zajc J."/>
            <person name="Gunde-Cimerman N."/>
        </authorList>
    </citation>
    <scope>NUCLEOTIDE SEQUENCE [LARGE SCALE GENOMIC DNA]</scope>
    <source>
        <strain evidence="3 5">EXF-10081</strain>
        <strain evidence="2 4">EXF-10796</strain>
    </source>
</reference>
<protein>
    <recommendedName>
        <fullName evidence="1">DNA2/NAM7 helicase-like C-terminal domain-containing protein</fullName>
    </recommendedName>
</protein>
<dbReference type="AlphaFoldDB" id="A0AB74JVZ9"/>
<dbReference type="Proteomes" id="UP000310374">
    <property type="component" value="Unassembled WGS sequence"/>
</dbReference>
<evidence type="ECO:0000313" key="5">
    <source>
        <dbReference type="Proteomes" id="UP000310374"/>
    </source>
</evidence>
<dbReference type="Proteomes" id="UP000309076">
    <property type="component" value="Unassembled WGS sequence"/>
</dbReference>
<sequence length="215" mass="24101">MQPEIFGPLNQTYYHGKVLDTAPVNSKDAVSITAQDYFRKTFGAAYANGNRFGVDFSNPENASKNWRASKSPCLLSHKPPIGSRQIEPRDILINTPFAGQETEIRVRLIRKGIVGTTDDNKIRVASPLNARGQEGNIQFISLCLNDPAKPLSTEFIADREMLNIMFSRAKHMQIVVGNFRPWTTAIMNKDKGWEGASAKTARRYEFVEIIGSLWP</sequence>
<comment type="caution">
    <text evidence="3">The sequence shown here is derived from an EMBL/GenBank/DDBJ whole genome shotgun (WGS) entry which is preliminary data.</text>
</comment>
<dbReference type="InterPro" id="IPR041679">
    <property type="entry name" value="DNA2/NAM7-like_C"/>
</dbReference>